<reference evidence="1" key="1">
    <citation type="submission" date="2016-07" db="EMBL/GenBank/DDBJ databases">
        <title>Complete genome sequence of Altererythrobacter dongtanensis KCTC 22672, a type strain with esterase isolated from tidal flat.</title>
        <authorList>
            <person name="Cheng H."/>
            <person name="Wu Y.-H."/>
            <person name="Zhou P."/>
            <person name="Huo Y.-Y."/>
            <person name="Wang C.-S."/>
            <person name="Xu X.-W."/>
        </authorList>
    </citation>
    <scope>NUCLEOTIDE SEQUENCE [LARGE SCALE GENOMIC DNA]</scope>
    <source>
        <strain evidence="1">KCTC 22672</strain>
    </source>
</reference>
<name>A0A1B2AAW9_9SPHN</name>
<dbReference type="Proteomes" id="UP000092932">
    <property type="component" value="Chromosome"/>
</dbReference>
<evidence type="ECO:0000313" key="1">
    <source>
        <dbReference type="EMBL" id="ANY19307.1"/>
    </source>
</evidence>
<dbReference type="EMBL" id="CP016591">
    <property type="protein sequence ID" value="ANY19307.1"/>
    <property type="molecule type" value="Genomic_DNA"/>
</dbReference>
<evidence type="ECO:0000313" key="2">
    <source>
        <dbReference type="Proteomes" id="UP000092932"/>
    </source>
</evidence>
<gene>
    <name evidence="1" type="ORF">A6F68_00778</name>
</gene>
<dbReference type="STRING" id="692370.A6F68_00778"/>
<organism evidence="1 2">
    <name type="scientific">Tsuneonella dongtanensis</name>
    <dbReference type="NCBI Taxonomy" id="692370"/>
    <lineage>
        <taxon>Bacteria</taxon>
        <taxon>Pseudomonadati</taxon>
        <taxon>Pseudomonadota</taxon>
        <taxon>Alphaproteobacteria</taxon>
        <taxon>Sphingomonadales</taxon>
        <taxon>Erythrobacteraceae</taxon>
        <taxon>Tsuneonella</taxon>
    </lineage>
</organism>
<keyword evidence="2" id="KW-1185">Reference proteome</keyword>
<accession>A0A1B2AAW9</accession>
<dbReference type="RefSeq" id="WP_067676576.1">
    <property type="nucleotide sequence ID" value="NZ_CP016591.1"/>
</dbReference>
<protein>
    <submittedName>
        <fullName evidence="1">Uncharacterized protein</fullName>
    </submittedName>
</protein>
<sequence length="82" mass="9268">MNEPTGNTVDNFGALVGWKHQDLGDRVVVCMQSKHSSGGAPSDPVDEFHYIMTKNQAAVLANYLFTLSGRLPQAKRRFRWFR</sequence>
<dbReference type="OrthoDB" id="7507855at2"/>
<dbReference type="KEGG" id="ado:A6F68_00778"/>
<proteinExistence type="predicted"/>
<dbReference type="AlphaFoldDB" id="A0A1B2AAW9"/>